<dbReference type="RefSeq" id="WP_091439392.1">
    <property type="nucleotide sequence ID" value="NZ_BMMJ01000013.1"/>
</dbReference>
<dbReference type="Proteomes" id="UP000198937">
    <property type="component" value="Unassembled WGS sequence"/>
</dbReference>
<dbReference type="PANTHER" id="PTHR36437">
    <property type="entry name" value="GLYOXALASE/BLEOMYCIN RESISTANCE PROTEIN/DIOXYGENASE"/>
    <property type="match status" value="1"/>
</dbReference>
<protein>
    <submittedName>
        <fullName evidence="2">Catechol 2,3-dioxygenase</fullName>
    </submittedName>
</protein>
<dbReference type="STRING" id="683228.GA0070617_3583"/>
<dbReference type="Gene3D" id="3.10.180.10">
    <property type="entry name" value="2,3-Dihydroxybiphenyl 1,2-Dioxygenase, domain 1"/>
    <property type="match status" value="1"/>
</dbReference>
<dbReference type="SUPFAM" id="SSF54593">
    <property type="entry name" value="Glyoxalase/Bleomycin resistance protein/Dihydroxybiphenyl dioxygenase"/>
    <property type="match status" value="1"/>
</dbReference>
<evidence type="ECO:0000259" key="1">
    <source>
        <dbReference type="PROSITE" id="PS51819"/>
    </source>
</evidence>
<feature type="domain" description="VOC" evidence="1">
    <location>
        <begin position="4"/>
        <end position="133"/>
    </location>
</feature>
<dbReference type="PANTHER" id="PTHR36437:SF2">
    <property type="entry name" value="GLYOXALASE_BLEOMYCIN RESISTANCE PROTEIN_DIOXYGENASE"/>
    <property type="match status" value="1"/>
</dbReference>
<evidence type="ECO:0000313" key="2">
    <source>
        <dbReference type="EMBL" id="SCL57642.1"/>
    </source>
</evidence>
<gene>
    <name evidence="2" type="ORF">GA0070617_3583</name>
</gene>
<dbReference type="InterPro" id="IPR004360">
    <property type="entry name" value="Glyas_Fos-R_dOase_dom"/>
</dbReference>
<sequence>MITSVGSVIIFVTDQQKALDFYTDTLGFEVRLDVTVPADQAPEVDSAVRWIEVAAPSTPTTLSLISRQFAQLRPGKGCGEFTDVNLLVDDMKATYEELNRKGVRFRVEPQHDPFGWRAEFVDPDGNGFNLIETAAGYRAM</sequence>
<accession>A0A1C6UUB7</accession>
<keyword evidence="2" id="KW-0560">Oxidoreductase</keyword>
<dbReference type="OrthoDB" id="197463at2"/>
<evidence type="ECO:0000313" key="3">
    <source>
        <dbReference type="Proteomes" id="UP000198937"/>
    </source>
</evidence>
<dbReference type="GO" id="GO:0051213">
    <property type="term" value="F:dioxygenase activity"/>
    <property type="evidence" value="ECO:0007669"/>
    <property type="project" value="UniProtKB-KW"/>
</dbReference>
<keyword evidence="3" id="KW-1185">Reference proteome</keyword>
<dbReference type="AlphaFoldDB" id="A0A1C6UUB7"/>
<dbReference type="InterPro" id="IPR037523">
    <property type="entry name" value="VOC_core"/>
</dbReference>
<dbReference type="Pfam" id="PF00903">
    <property type="entry name" value="Glyoxalase"/>
    <property type="match status" value="1"/>
</dbReference>
<keyword evidence="2" id="KW-0223">Dioxygenase</keyword>
<dbReference type="EMBL" id="FMIA01000002">
    <property type="protein sequence ID" value="SCL57642.1"/>
    <property type="molecule type" value="Genomic_DNA"/>
</dbReference>
<dbReference type="InterPro" id="IPR029068">
    <property type="entry name" value="Glyas_Bleomycin-R_OHBP_Dase"/>
</dbReference>
<organism evidence="2 3">
    <name type="scientific">Micromonospora yangpuensis</name>
    <dbReference type="NCBI Taxonomy" id="683228"/>
    <lineage>
        <taxon>Bacteria</taxon>
        <taxon>Bacillati</taxon>
        <taxon>Actinomycetota</taxon>
        <taxon>Actinomycetes</taxon>
        <taxon>Micromonosporales</taxon>
        <taxon>Micromonosporaceae</taxon>
        <taxon>Micromonospora</taxon>
    </lineage>
</organism>
<proteinExistence type="predicted"/>
<reference evidence="3" key="1">
    <citation type="submission" date="2016-06" db="EMBL/GenBank/DDBJ databases">
        <authorList>
            <person name="Varghese N."/>
            <person name="Submissions Spin"/>
        </authorList>
    </citation>
    <scope>NUCLEOTIDE SEQUENCE [LARGE SCALE GENOMIC DNA]</scope>
    <source>
        <strain evidence="3">DSM 45577</strain>
    </source>
</reference>
<name>A0A1C6UUB7_9ACTN</name>
<dbReference type="PROSITE" id="PS51819">
    <property type="entry name" value="VOC"/>
    <property type="match status" value="1"/>
</dbReference>